<evidence type="ECO:0000313" key="3">
    <source>
        <dbReference type="Proteomes" id="UP001202248"/>
    </source>
</evidence>
<evidence type="ECO:0008006" key="4">
    <source>
        <dbReference type="Google" id="ProtNLM"/>
    </source>
</evidence>
<sequence>MNNKSIIRLSNIIGIISIILLVYWVFVFVSITVFGLKVFRENLTETFYLSVVGILALMFGSLIINVMFNLTRIAEKHNQDELNESKRTTKKLGIIFGLSFPIVFALLFGGDYLTSKKKESMLIASAKSIVENNEDKSNKLLNYSFNENWIAETDDILDLYSKTDKHFPYVSVIVADSIDKSKVILGFRDYYGKVNDTIQPIKKDFIQETTKEERDYLDNVFYKNLDKVRFSASDGKYELFYPYIKNGKKIVLYFSDYQRYGKIGS</sequence>
<gene>
    <name evidence="2" type="ORF">MKP09_01905</name>
</gene>
<name>A0ABS9SEH7_9BACT</name>
<accession>A0ABS9SEH7</accession>
<keyword evidence="3" id="KW-1185">Reference proteome</keyword>
<evidence type="ECO:0000256" key="1">
    <source>
        <dbReference type="SAM" id="Phobius"/>
    </source>
</evidence>
<dbReference type="EMBL" id="JAKWBL010000001">
    <property type="protein sequence ID" value="MCH5596763.1"/>
    <property type="molecule type" value="Genomic_DNA"/>
</dbReference>
<comment type="caution">
    <text evidence="2">The sequence shown here is derived from an EMBL/GenBank/DDBJ whole genome shotgun (WGS) entry which is preliminary data.</text>
</comment>
<keyword evidence="1" id="KW-0472">Membrane</keyword>
<feature type="transmembrane region" description="Helical" evidence="1">
    <location>
        <begin position="92"/>
        <end position="113"/>
    </location>
</feature>
<feature type="transmembrane region" description="Helical" evidence="1">
    <location>
        <begin position="12"/>
        <end position="35"/>
    </location>
</feature>
<feature type="transmembrane region" description="Helical" evidence="1">
    <location>
        <begin position="47"/>
        <end position="71"/>
    </location>
</feature>
<organism evidence="2 3">
    <name type="scientific">Niabella ginsengisoli</name>
    <dbReference type="NCBI Taxonomy" id="522298"/>
    <lineage>
        <taxon>Bacteria</taxon>
        <taxon>Pseudomonadati</taxon>
        <taxon>Bacteroidota</taxon>
        <taxon>Chitinophagia</taxon>
        <taxon>Chitinophagales</taxon>
        <taxon>Chitinophagaceae</taxon>
        <taxon>Niabella</taxon>
    </lineage>
</organism>
<proteinExistence type="predicted"/>
<dbReference type="Proteomes" id="UP001202248">
    <property type="component" value="Unassembled WGS sequence"/>
</dbReference>
<reference evidence="2 3" key="1">
    <citation type="submission" date="2022-02" db="EMBL/GenBank/DDBJ databases">
        <authorList>
            <person name="Min J."/>
        </authorList>
    </citation>
    <scope>NUCLEOTIDE SEQUENCE [LARGE SCALE GENOMIC DNA]</scope>
    <source>
        <strain evidence="2 3">GR10-1</strain>
    </source>
</reference>
<evidence type="ECO:0000313" key="2">
    <source>
        <dbReference type="EMBL" id="MCH5596763.1"/>
    </source>
</evidence>
<keyword evidence="1" id="KW-0812">Transmembrane</keyword>
<protein>
    <recommendedName>
        <fullName evidence="4">Peptidase</fullName>
    </recommendedName>
</protein>
<dbReference type="RefSeq" id="WP_240826181.1">
    <property type="nucleotide sequence ID" value="NZ_JAKWBL010000001.1"/>
</dbReference>
<keyword evidence="1" id="KW-1133">Transmembrane helix</keyword>